<dbReference type="InterPro" id="IPR000644">
    <property type="entry name" value="CBS_dom"/>
</dbReference>
<evidence type="ECO:0000256" key="6">
    <source>
        <dbReference type="ARBA" id="ARBA00023136"/>
    </source>
</evidence>
<dbReference type="PRINTS" id="PR00762">
    <property type="entry name" value="CLCHANNEL"/>
</dbReference>
<proteinExistence type="predicted"/>
<dbReference type="Proteomes" id="UP000321805">
    <property type="component" value="Chromosome"/>
</dbReference>
<sequence>MPDPSTRAELRDFSTSPAVVLHVLAAALVGAAVAVIALGLLDLISLLTHLLYSGQLSVRAVAPSTRHLGVASALIPVAGGLVVGLMARFGSERIRGHGIPEAIETILLRGSRMEPRLAVLKPLSSAISIGSGGPFGAEGPIIVTGGAVGSITGQLFHLTAAERRALLVAGAAGGMTAVFGTPLASVLLAVELLLFEWRPRSVVPAVAAAAAAAVVRSQLASAGLLPGIPLFPMASHTLQAQLGPAVLAGGLAVGVCGGALAWVMTRCVYAGEDLFARLPLHWSWWPALGGVVVGVGGLIDPRVLGVGYGTIGDELAGRLALGALAAVLVVKLVVWAVALGSNTSGGILAPLMMLGAAAGGLVGHVLPGAPVGTYALLGLAAAMAGVMRSPLTSIAFAIELTHDVNAVTALVLACGAAHLVSVLVLPRSILTEKIARRGYHVSREYAVDPLEALFVRDVMETDVTTVSPTALARDLYARLPEGSPARRQRLYPMTAGNDVLLGVIAFSDLMPARSAAGVSAADLARIPVVAHADETLRHVADRMAAEGHGALPVVEASDPQRLVGLVTQFDLLRAHERVLVEERRRAAPLHPRSLLGLRPRREPTA</sequence>
<dbReference type="SUPFAM" id="SSF81340">
    <property type="entry name" value="Clc chloride channel"/>
    <property type="match status" value="1"/>
</dbReference>
<evidence type="ECO:0000259" key="12">
    <source>
        <dbReference type="PROSITE" id="PS51371"/>
    </source>
</evidence>
<accession>A0A5B8U0C1</accession>
<feature type="transmembrane region" description="Helical" evidence="11">
    <location>
        <begin position="165"/>
        <end position="190"/>
    </location>
</feature>
<feature type="transmembrane region" description="Helical" evidence="11">
    <location>
        <begin position="67"/>
        <end position="87"/>
    </location>
</feature>
<keyword evidence="9" id="KW-0407">Ion channel</keyword>
<keyword evidence="5" id="KW-0406">Ion transport</keyword>
<keyword evidence="10" id="KW-0129">CBS domain</keyword>
<feature type="transmembrane region" description="Helical" evidence="11">
    <location>
        <begin position="202"/>
        <end position="230"/>
    </location>
</feature>
<evidence type="ECO:0000256" key="3">
    <source>
        <dbReference type="ARBA" id="ARBA00022692"/>
    </source>
</evidence>
<dbReference type="KEGG" id="bsol:FSW04_01660"/>
<dbReference type="PANTHER" id="PTHR43427:SF6">
    <property type="entry name" value="CHLORIDE CHANNEL PROTEIN CLC-E"/>
    <property type="match status" value="1"/>
</dbReference>
<dbReference type="GO" id="GO:0005254">
    <property type="term" value="F:chloride channel activity"/>
    <property type="evidence" value="ECO:0007669"/>
    <property type="project" value="UniProtKB-KW"/>
</dbReference>
<dbReference type="Pfam" id="PF00654">
    <property type="entry name" value="Voltage_CLC"/>
    <property type="match status" value="1"/>
</dbReference>
<evidence type="ECO:0000313" key="14">
    <source>
        <dbReference type="Proteomes" id="UP000321805"/>
    </source>
</evidence>
<dbReference type="OrthoDB" id="9767361at2"/>
<dbReference type="InterPro" id="IPR014743">
    <property type="entry name" value="Cl-channel_core"/>
</dbReference>
<evidence type="ECO:0000313" key="13">
    <source>
        <dbReference type="EMBL" id="QEC46411.1"/>
    </source>
</evidence>
<keyword evidence="2" id="KW-0813">Transport</keyword>
<feature type="transmembrane region" description="Helical" evidence="11">
    <location>
        <begin position="282"/>
        <end position="299"/>
    </location>
</feature>
<keyword evidence="4 11" id="KW-1133">Transmembrane helix</keyword>
<feature type="transmembrane region" description="Helical" evidence="11">
    <location>
        <begin position="242"/>
        <end position="262"/>
    </location>
</feature>
<evidence type="ECO:0000256" key="2">
    <source>
        <dbReference type="ARBA" id="ARBA00022448"/>
    </source>
</evidence>
<comment type="subcellular location">
    <subcellularLocation>
        <location evidence="1">Membrane</location>
        <topology evidence="1">Multi-pass membrane protein</topology>
    </subcellularLocation>
</comment>
<gene>
    <name evidence="13" type="ORF">FSW04_01660</name>
</gene>
<feature type="transmembrane region" description="Helical" evidence="11">
    <location>
        <begin position="319"/>
        <end position="341"/>
    </location>
</feature>
<dbReference type="Pfam" id="PF00571">
    <property type="entry name" value="CBS"/>
    <property type="match status" value="1"/>
</dbReference>
<keyword evidence="14" id="KW-1185">Reference proteome</keyword>
<dbReference type="SMART" id="SM00116">
    <property type="entry name" value="CBS"/>
    <property type="match status" value="1"/>
</dbReference>
<dbReference type="PANTHER" id="PTHR43427">
    <property type="entry name" value="CHLORIDE CHANNEL PROTEIN CLC-E"/>
    <property type="match status" value="1"/>
</dbReference>
<evidence type="ECO:0000256" key="9">
    <source>
        <dbReference type="ARBA" id="ARBA00023303"/>
    </source>
</evidence>
<evidence type="ECO:0000256" key="11">
    <source>
        <dbReference type="SAM" id="Phobius"/>
    </source>
</evidence>
<evidence type="ECO:0000256" key="8">
    <source>
        <dbReference type="ARBA" id="ARBA00023214"/>
    </source>
</evidence>
<dbReference type="SUPFAM" id="SSF54631">
    <property type="entry name" value="CBS-domain pair"/>
    <property type="match status" value="1"/>
</dbReference>
<keyword evidence="3 11" id="KW-0812">Transmembrane</keyword>
<dbReference type="EMBL" id="CP042430">
    <property type="protein sequence ID" value="QEC46411.1"/>
    <property type="molecule type" value="Genomic_DNA"/>
</dbReference>
<keyword evidence="8" id="KW-0868">Chloride</keyword>
<dbReference type="PROSITE" id="PS51371">
    <property type="entry name" value="CBS"/>
    <property type="match status" value="1"/>
</dbReference>
<dbReference type="AlphaFoldDB" id="A0A5B8U0C1"/>
<dbReference type="InterPro" id="IPR046342">
    <property type="entry name" value="CBS_dom_sf"/>
</dbReference>
<dbReference type="Gene3D" id="1.10.3080.10">
    <property type="entry name" value="Clc chloride channel"/>
    <property type="match status" value="1"/>
</dbReference>
<feature type="transmembrane region" description="Helical" evidence="11">
    <location>
        <begin position="374"/>
        <end position="398"/>
    </location>
</feature>
<dbReference type="Gene3D" id="3.10.580.10">
    <property type="entry name" value="CBS-domain"/>
    <property type="match status" value="1"/>
</dbReference>
<evidence type="ECO:0000256" key="4">
    <source>
        <dbReference type="ARBA" id="ARBA00022989"/>
    </source>
</evidence>
<organism evidence="13 14">
    <name type="scientific">Baekduia soli</name>
    <dbReference type="NCBI Taxonomy" id="496014"/>
    <lineage>
        <taxon>Bacteria</taxon>
        <taxon>Bacillati</taxon>
        <taxon>Actinomycetota</taxon>
        <taxon>Thermoleophilia</taxon>
        <taxon>Solirubrobacterales</taxon>
        <taxon>Baekduiaceae</taxon>
        <taxon>Baekduia</taxon>
    </lineage>
</organism>
<protein>
    <submittedName>
        <fullName evidence="13">Chloride channel protein</fullName>
    </submittedName>
</protein>
<feature type="transmembrane region" description="Helical" evidence="11">
    <location>
        <begin position="20"/>
        <end position="47"/>
    </location>
</feature>
<dbReference type="GO" id="GO:0034707">
    <property type="term" value="C:chloride channel complex"/>
    <property type="evidence" value="ECO:0007669"/>
    <property type="project" value="UniProtKB-KW"/>
</dbReference>
<feature type="transmembrane region" description="Helical" evidence="11">
    <location>
        <begin position="347"/>
        <end position="367"/>
    </location>
</feature>
<evidence type="ECO:0000256" key="1">
    <source>
        <dbReference type="ARBA" id="ARBA00004141"/>
    </source>
</evidence>
<evidence type="ECO:0000256" key="5">
    <source>
        <dbReference type="ARBA" id="ARBA00023065"/>
    </source>
</evidence>
<feature type="transmembrane region" description="Helical" evidence="11">
    <location>
        <begin position="404"/>
        <end position="426"/>
    </location>
</feature>
<dbReference type="RefSeq" id="WP_146915586.1">
    <property type="nucleotide sequence ID" value="NZ_CP042430.1"/>
</dbReference>
<evidence type="ECO:0000256" key="7">
    <source>
        <dbReference type="ARBA" id="ARBA00023173"/>
    </source>
</evidence>
<dbReference type="CDD" id="cd00400">
    <property type="entry name" value="Voltage_gated_ClC"/>
    <property type="match status" value="1"/>
</dbReference>
<keyword evidence="7" id="KW-0869">Chloride channel</keyword>
<dbReference type="InterPro" id="IPR050368">
    <property type="entry name" value="ClC-type_chloride_channel"/>
</dbReference>
<reference evidence="13 14" key="1">
    <citation type="journal article" date="2018" name="J. Microbiol.">
        <title>Baekduia soli gen. nov., sp. nov., a novel bacterium isolated from the soil of Baekdu Mountain and proposal of a novel family name, Baekduiaceae fam. nov.</title>
        <authorList>
            <person name="An D.S."/>
            <person name="Siddiqi M.Z."/>
            <person name="Kim K.H."/>
            <person name="Yu H.S."/>
            <person name="Im W.T."/>
        </authorList>
    </citation>
    <scope>NUCLEOTIDE SEQUENCE [LARGE SCALE GENOMIC DNA]</scope>
    <source>
        <strain evidence="13 14">BR7-21</strain>
    </source>
</reference>
<dbReference type="CDD" id="cd02205">
    <property type="entry name" value="CBS_pair_SF"/>
    <property type="match status" value="1"/>
</dbReference>
<dbReference type="InterPro" id="IPR001807">
    <property type="entry name" value="ClC"/>
</dbReference>
<keyword evidence="6 11" id="KW-0472">Membrane</keyword>
<evidence type="ECO:0000256" key="10">
    <source>
        <dbReference type="PROSITE-ProRule" id="PRU00703"/>
    </source>
</evidence>
<feature type="domain" description="CBS" evidence="12">
    <location>
        <begin position="523"/>
        <end position="582"/>
    </location>
</feature>
<name>A0A5B8U0C1_9ACTN</name>